<dbReference type="EMBL" id="AUZZ01010431">
    <property type="protein sequence ID" value="EQD29930.1"/>
    <property type="molecule type" value="Genomic_DNA"/>
</dbReference>
<feature type="non-terminal residue" evidence="1">
    <location>
        <position position="135"/>
    </location>
</feature>
<reference evidence="1" key="2">
    <citation type="journal article" date="2014" name="ISME J.">
        <title>Microbial stratification in low pH oxic and suboxic macroscopic growths along an acid mine drainage.</title>
        <authorList>
            <person name="Mendez-Garcia C."/>
            <person name="Mesa V."/>
            <person name="Sprenger R.R."/>
            <person name="Richter M."/>
            <person name="Diez M.S."/>
            <person name="Solano J."/>
            <person name="Bargiela R."/>
            <person name="Golyshina O.V."/>
            <person name="Manteca A."/>
            <person name="Ramos J.L."/>
            <person name="Gallego J.R."/>
            <person name="Llorente I."/>
            <person name="Martins Dos Santos V.A."/>
            <person name="Jensen O.N."/>
            <person name="Pelaez A.I."/>
            <person name="Sanchez J."/>
            <person name="Ferrer M."/>
        </authorList>
    </citation>
    <scope>NUCLEOTIDE SEQUENCE</scope>
</reference>
<name>T0ZJE2_9ZZZZ</name>
<reference evidence="1" key="1">
    <citation type="submission" date="2013-08" db="EMBL/GenBank/DDBJ databases">
        <authorList>
            <person name="Mendez C."/>
            <person name="Richter M."/>
            <person name="Ferrer M."/>
            <person name="Sanchez J."/>
        </authorList>
    </citation>
    <scope>NUCLEOTIDE SEQUENCE</scope>
</reference>
<dbReference type="PANTHER" id="PTHR40084">
    <property type="entry name" value="PHOSPHOHYDROLASE, PHP FAMILY"/>
    <property type="match status" value="1"/>
</dbReference>
<accession>T0ZJE2</accession>
<sequence>MGVLHRINDLADRPVGYVPKNHIPYIHAVPLLEVISYAKEKTRYTAPVREAYAKMIERFGDELDVLTKAKISDIEETAGSEIAECIDNVRNDRITIKPGYSGVFGELDLLSRGKPEKTPATQQKSMSDFFSCILW</sequence>
<dbReference type="PANTHER" id="PTHR40084:SF1">
    <property type="entry name" value="PHOSPHOTRANSFERASE"/>
    <property type="match status" value="1"/>
</dbReference>
<comment type="caution">
    <text evidence="1">The sequence shown here is derived from an EMBL/GenBank/DDBJ whole genome shotgun (WGS) entry which is preliminary data.</text>
</comment>
<gene>
    <name evidence="1" type="ORF">B2A_14376</name>
</gene>
<dbReference type="AlphaFoldDB" id="T0ZJE2"/>
<evidence type="ECO:0000313" key="1">
    <source>
        <dbReference type="EMBL" id="EQD29930.1"/>
    </source>
</evidence>
<protein>
    <submittedName>
        <fullName evidence="1">Uncharacterized protein</fullName>
    </submittedName>
</protein>
<proteinExistence type="predicted"/>
<organism evidence="1">
    <name type="scientific">mine drainage metagenome</name>
    <dbReference type="NCBI Taxonomy" id="410659"/>
    <lineage>
        <taxon>unclassified sequences</taxon>
        <taxon>metagenomes</taxon>
        <taxon>ecological metagenomes</taxon>
    </lineage>
</organism>